<keyword evidence="5" id="KW-0238">DNA-binding</keyword>
<evidence type="ECO:0000256" key="6">
    <source>
        <dbReference type="ARBA" id="ARBA00023235"/>
    </source>
</evidence>
<keyword evidence="10" id="KW-1185">Reference proteome</keyword>
<evidence type="ECO:0000256" key="2">
    <source>
        <dbReference type="ARBA" id="ARBA00006645"/>
    </source>
</evidence>
<dbReference type="Gene3D" id="3.30.66.10">
    <property type="entry name" value="DNA topoisomerase I domain"/>
    <property type="match status" value="1"/>
</dbReference>
<dbReference type="AlphaFoldDB" id="A0A841L9X8"/>
<protein>
    <recommendedName>
        <fullName evidence="3">DNA topoisomerase</fullName>
        <ecNumber evidence="3">5.6.2.1</ecNumber>
    </recommendedName>
</protein>
<feature type="domain" description="DNA topoisomerase IB N-terminal" evidence="8">
    <location>
        <begin position="37"/>
        <end position="85"/>
    </location>
</feature>
<dbReference type="GO" id="GO:0003677">
    <property type="term" value="F:DNA binding"/>
    <property type="evidence" value="ECO:0007669"/>
    <property type="project" value="UniProtKB-KW"/>
</dbReference>
<dbReference type="InterPro" id="IPR013500">
    <property type="entry name" value="TopoI_cat_euk"/>
</dbReference>
<dbReference type="GO" id="GO:0006265">
    <property type="term" value="P:DNA topological change"/>
    <property type="evidence" value="ECO:0007669"/>
    <property type="project" value="InterPro"/>
</dbReference>
<dbReference type="Proteomes" id="UP000538147">
    <property type="component" value="Unassembled WGS sequence"/>
</dbReference>
<dbReference type="SUPFAM" id="SSF56349">
    <property type="entry name" value="DNA breaking-rejoining enzymes"/>
    <property type="match status" value="1"/>
</dbReference>
<evidence type="ECO:0000259" key="7">
    <source>
        <dbReference type="Pfam" id="PF01028"/>
    </source>
</evidence>
<evidence type="ECO:0000256" key="4">
    <source>
        <dbReference type="ARBA" id="ARBA00023029"/>
    </source>
</evidence>
<dbReference type="PROSITE" id="PS52038">
    <property type="entry name" value="TOPO_IB_2"/>
    <property type="match status" value="1"/>
</dbReference>
<sequence length="341" mass="37410">MAFATPPSDNAAAAREAGLHYSTDEEPGIARIGKPGRFRYTNPDGSKLADTSTLARITALVLPPAWQQVWICPDPRGHIQATGRDARGRKQYRYHADWHAHQTVAKFAQMAAFGRALPAIRAAVDHDLARRNLSRELVLATIVRLLETTLIRIGNEDYARTNKSFGLTTLRSRHLKKDGAALLFDFRGKSGVRHRTRITDRRARTVIKRLRELPGQRLFRYEDEDGTPHAIGSGDVNDYLRQISGADITAKDFRTWAATLAAARTLAVADPPLSDTAAKRAIAACVKTTATALGNTPAVCRAAYIHPQVFEGWRAGALHGSFEGALEADEKALIDFLDSVA</sequence>
<accession>A0A841L9X8</accession>
<gene>
    <name evidence="9" type="ORF">FHS79_000803</name>
</gene>
<keyword evidence="4" id="KW-0799">Topoisomerase</keyword>
<evidence type="ECO:0000256" key="1">
    <source>
        <dbReference type="ARBA" id="ARBA00000213"/>
    </source>
</evidence>
<evidence type="ECO:0000256" key="5">
    <source>
        <dbReference type="ARBA" id="ARBA00023125"/>
    </source>
</evidence>
<dbReference type="Pfam" id="PF01028">
    <property type="entry name" value="Topoisom_I"/>
    <property type="match status" value="1"/>
</dbReference>
<organism evidence="9 10">
    <name type="scientific">Polymorphobacter multimanifer</name>
    <dbReference type="NCBI Taxonomy" id="1070431"/>
    <lineage>
        <taxon>Bacteria</taxon>
        <taxon>Pseudomonadati</taxon>
        <taxon>Pseudomonadota</taxon>
        <taxon>Alphaproteobacteria</taxon>
        <taxon>Sphingomonadales</taxon>
        <taxon>Sphingosinicellaceae</taxon>
        <taxon>Polymorphobacter</taxon>
    </lineage>
</organism>
<dbReference type="InterPro" id="IPR049331">
    <property type="entry name" value="Top1B_N_bact"/>
</dbReference>
<proteinExistence type="inferred from homology"/>
<dbReference type="PRINTS" id="PR00416">
    <property type="entry name" value="EUTPISMRASEI"/>
</dbReference>
<dbReference type="Gene3D" id="3.90.15.10">
    <property type="entry name" value="Topoisomerase I, Chain A, domain 3"/>
    <property type="match status" value="1"/>
</dbReference>
<evidence type="ECO:0000256" key="3">
    <source>
        <dbReference type="ARBA" id="ARBA00012891"/>
    </source>
</evidence>
<reference evidence="9 10" key="1">
    <citation type="submission" date="2020-08" db="EMBL/GenBank/DDBJ databases">
        <title>Genomic Encyclopedia of Type Strains, Phase IV (KMG-IV): sequencing the most valuable type-strain genomes for metagenomic binning, comparative biology and taxonomic classification.</title>
        <authorList>
            <person name="Goeker M."/>
        </authorList>
    </citation>
    <scope>NUCLEOTIDE SEQUENCE [LARGE SCALE GENOMIC DNA]</scope>
    <source>
        <strain evidence="9 10">DSM 102189</strain>
    </source>
</reference>
<keyword evidence="6 9" id="KW-0413">Isomerase</keyword>
<dbReference type="Pfam" id="PF21338">
    <property type="entry name" value="Top1B_N_bact"/>
    <property type="match status" value="1"/>
</dbReference>
<dbReference type="EC" id="5.6.2.1" evidence="3"/>
<feature type="domain" description="DNA topoisomerase I catalytic core eukaryotic-type" evidence="7">
    <location>
        <begin position="99"/>
        <end position="302"/>
    </location>
</feature>
<dbReference type="RefSeq" id="WP_184195751.1">
    <property type="nucleotide sequence ID" value="NZ_BMOX01000005.1"/>
</dbReference>
<dbReference type="InterPro" id="IPR001631">
    <property type="entry name" value="TopoI"/>
</dbReference>
<dbReference type="EMBL" id="JACIIV010000005">
    <property type="protein sequence ID" value="MBB6226645.1"/>
    <property type="molecule type" value="Genomic_DNA"/>
</dbReference>
<evidence type="ECO:0000313" key="10">
    <source>
        <dbReference type="Proteomes" id="UP000538147"/>
    </source>
</evidence>
<dbReference type="SUPFAM" id="SSF55869">
    <property type="entry name" value="DNA topoisomerase I domain"/>
    <property type="match status" value="1"/>
</dbReference>
<evidence type="ECO:0000313" key="9">
    <source>
        <dbReference type="EMBL" id="MBB6226645.1"/>
    </source>
</evidence>
<comment type="caution">
    <text evidence="9">The sequence shown here is derived from an EMBL/GenBank/DDBJ whole genome shotgun (WGS) entry which is preliminary data.</text>
</comment>
<dbReference type="InterPro" id="IPR035447">
    <property type="entry name" value="DNA_topo_I_N_sf"/>
</dbReference>
<dbReference type="InterPro" id="IPR011010">
    <property type="entry name" value="DNA_brk_join_enz"/>
</dbReference>
<dbReference type="InterPro" id="IPR014711">
    <property type="entry name" value="TopoI_cat_a-hlx-sub_euk"/>
</dbReference>
<comment type="catalytic activity">
    <reaction evidence="1">
        <text>ATP-independent breakage of single-stranded DNA, followed by passage and rejoining.</text>
        <dbReference type="EC" id="5.6.2.1"/>
    </reaction>
</comment>
<dbReference type="Gene3D" id="1.10.132.120">
    <property type="match status" value="1"/>
</dbReference>
<name>A0A841L9X8_9SPHN</name>
<comment type="similarity">
    <text evidence="2">Belongs to the type IB topoisomerase family.</text>
</comment>
<evidence type="ECO:0000259" key="8">
    <source>
        <dbReference type="Pfam" id="PF21338"/>
    </source>
</evidence>
<dbReference type="GO" id="GO:0003917">
    <property type="term" value="F:DNA topoisomerase type I (single strand cut, ATP-independent) activity"/>
    <property type="evidence" value="ECO:0007669"/>
    <property type="project" value="UniProtKB-EC"/>
</dbReference>